<evidence type="ECO:0000256" key="3">
    <source>
        <dbReference type="ARBA" id="ARBA00022729"/>
    </source>
</evidence>
<evidence type="ECO:0000256" key="1">
    <source>
        <dbReference type="ARBA" id="ARBA00004418"/>
    </source>
</evidence>
<evidence type="ECO:0000256" key="2">
    <source>
        <dbReference type="ARBA" id="ARBA00010742"/>
    </source>
</evidence>
<proteinExistence type="inferred from homology"/>
<evidence type="ECO:0000256" key="4">
    <source>
        <dbReference type="SAM" id="SignalP"/>
    </source>
</evidence>
<dbReference type="Gene3D" id="3.40.190.10">
    <property type="entry name" value="Periplasmic binding protein-like II"/>
    <property type="match status" value="2"/>
</dbReference>
<protein>
    <submittedName>
        <fullName evidence="5">NitT/TauT family transport system substrate-binding protein</fullName>
    </submittedName>
</protein>
<feature type="chain" id="PRO_5017995649" evidence="4">
    <location>
        <begin position="25"/>
        <end position="341"/>
    </location>
</feature>
<accession>A0A3N1M8Y0</accession>
<sequence>MRSPSWIAAALVAVGIGLAAPAAAQEKVRFSFTAASMLYAPVYVADTMGFFKQQGLESEIVHFKAGGSAALAAVLGGNVDIYVGAASSALRAVDKGTDAVVIASLMTQFSINAVIRGDIAKERGLTPASTEAERLKALKGLRIGVSGAGSGTHQIMQYMLARAGLNPERDATIAFLGGGSDVLAAFLAKRIDAAAFSNPASDLAVQKHGGFLLIDGAAGQLEELNGFLYVTLITSRRWLAKNPEKAVRTVRAFQQALDTMHDPVEGPKARDAIHPQHFAQTEKPIFDAAWAALNPAFPKSVAIERPHLENVVRFLNNFSEEKYGEDVSKVYTNEVADKARK</sequence>
<name>A0A3N1M8Y0_9PROT</name>
<evidence type="ECO:0000313" key="6">
    <source>
        <dbReference type="Proteomes" id="UP000278222"/>
    </source>
</evidence>
<evidence type="ECO:0000313" key="5">
    <source>
        <dbReference type="EMBL" id="ROQ00151.1"/>
    </source>
</evidence>
<keyword evidence="3 4" id="KW-0732">Signal</keyword>
<dbReference type="RefSeq" id="WP_170216432.1">
    <property type="nucleotide sequence ID" value="NZ_AP019700.1"/>
</dbReference>
<dbReference type="PANTHER" id="PTHR30024">
    <property type="entry name" value="ALIPHATIC SULFONATES-BINDING PROTEIN-RELATED"/>
    <property type="match status" value="1"/>
</dbReference>
<comment type="subcellular location">
    <subcellularLocation>
        <location evidence="1">Periplasm</location>
    </subcellularLocation>
</comment>
<gene>
    <name evidence="5" type="ORF">EDC65_1947</name>
</gene>
<dbReference type="Pfam" id="PF13379">
    <property type="entry name" value="NMT1_2"/>
    <property type="match status" value="1"/>
</dbReference>
<dbReference type="EMBL" id="RJKX01000013">
    <property type="protein sequence ID" value="ROQ00151.1"/>
    <property type="molecule type" value="Genomic_DNA"/>
</dbReference>
<dbReference type="PANTHER" id="PTHR30024:SF47">
    <property type="entry name" value="TAURINE-BINDING PERIPLASMIC PROTEIN"/>
    <property type="match status" value="1"/>
</dbReference>
<comment type="caution">
    <text evidence="5">The sequence shown here is derived from an EMBL/GenBank/DDBJ whole genome shotgun (WGS) entry which is preliminary data.</text>
</comment>
<dbReference type="AlphaFoldDB" id="A0A3N1M8Y0"/>
<dbReference type="GO" id="GO:0042597">
    <property type="term" value="C:periplasmic space"/>
    <property type="evidence" value="ECO:0007669"/>
    <property type="project" value="UniProtKB-SubCell"/>
</dbReference>
<feature type="signal peptide" evidence="4">
    <location>
        <begin position="1"/>
        <end position="24"/>
    </location>
</feature>
<comment type="similarity">
    <text evidence="2">Belongs to the bacterial solute-binding protein SsuA/TauA family.</text>
</comment>
<keyword evidence="6" id="KW-1185">Reference proteome</keyword>
<dbReference type="Proteomes" id="UP000278222">
    <property type="component" value="Unassembled WGS sequence"/>
</dbReference>
<organism evidence="5 6">
    <name type="scientific">Stella humosa</name>
    <dbReference type="NCBI Taxonomy" id="94"/>
    <lineage>
        <taxon>Bacteria</taxon>
        <taxon>Pseudomonadati</taxon>
        <taxon>Pseudomonadota</taxon>
        <taxon>Alphaproteobacteria</taxon>
        <taxon>Rhodospirillales</taxon>
        <taxon>Stellaceae</taxon>
        <taxon>Stella</taxon>
    </lineage>
</organism>
<dbReference type="SUPFAM" id="SSF53850">
    <property type="entry name" value="Periplasmic binding protein-like II"/>
    <property type="match status" value="1"/>
</dbReference>
<reference evidence="5 6" key="1">
    <citation type="submission" date="2018-11" db="EMBL/GenBank/DDBJ databases">
        <title>Genomic Encyclopedia of Type Strains, Phase IV (KMG-IV): sequencing the most valuable type-strain genomes for metagenomic binning, comparative biology and taxonomic classification.</title>
        <authorList>
            <person name="Goeker M."/>
        </authorList>
    </citation>
    <scope>NUCLEOTIDE SEQUENCE [LARGE SCALE GENOMIC DNA]</scope>
    <source>
        <strain evidence="5 6">DSM 5900</strain>
    </source>
</reference>